<dbReference type="RefSeq" id="XP_007409069.1">
    <property type="nucleotide sequence ID" value="XM_007409007.1"/>
</dbReference>
<evidence type="ECO:0000313" key="2">
    <source>
        <dbReference type="EMBL" id="EGG07737.1"/>
    </source>
</evidence>
<dbReference type="VEuPathDB" id="FungiDB:MELLADRAFT_71647"/>
<protein>
    <submittedName>
        <fullName evidence="2">Uncharacterized protein</fullName>
    </submittedName>
</protein>
<feature type="compositionally biased region" description="Low complexity" evidence="1">
    <location>
        <begin position="166"/>
        <end position="181"/>
    </location>
</feature>
<feature type="compositionally biased region" description="Polar residues" evidence="1">
    <location>
        <begin position="85"/>
        <end position="106"/>
    </location>
</feature>
<keyword evidence="3" id="KW-1185">Reference proteome</keyword>
<accession>F4RJ10</accession>
<dbReference type="HOGENOM" id="CLU_1305107_0_0_1"/>
<gene>
    <name evidence="2" type="ORF">MELLADRAFT_71647</name>
</gene>
<name>F4RJ10_MELLP</name>
<dbReference type="EMBL" id="GL883103">
    <property type="protein sequence ID" value="EGG07737.1"/>
    <property type="molecule type" value="Genomic_DNA"/>
</dbReference>
<dbReference type="Proteomes" id="UP000001072">
    <property type="component" value="Unassembled WGS sequence"/>
</dbReference>
<evidence type="ECO:0000256" key="1">
    <source>
        <dbReference type="SAM" id="MobiDB-lite"/>
    </source>
</evidence>
<sequence length="211" mass="22171">MVGPGRPGGVQELSLPQPLAREEANTNFGNGRNLGYGSSQPSGPTHPSLHQLSMNYRNAMEPEEGDQPNSAAHDHGFFSPPYLGSKSSNQSNPTKSSLGKINTSFVNRGGIGSGEEGSSRSSSLGGADEFSHLFQDHNIGGRKGVSLADVGAVPDSTGTMRRVDRSTATTNSSSTGTSSQSNLPFTHHHHQPQAANSQTGLPKPPTFSMFR</sequence>
<dbReference type="InParanoid" id="F4RJ10"/>
<organism evidence="3">
    <name type="scientific">Melampsora larici-populina (strain 98AG31 / pathotype 3-4-7)</name>
    <name type="common">Poplar leaf rust fungus</name>
    <dbReference type="NCBI Taxonomy" id="747676"/>
    <lineage>
        <taxon>Eukaryota</taxon>
        <taxon>Fungi</taxon>
        <taxon>Dikarya</taxon>
        <taxon>Basidiomycota</taxon>
        <taxon>Pucciniomycotina</taxon>
        <taxon>Pucciniomycetes</taxon>
        <taxon>Pucciniales</taxon>
        <taxon>Melampsoraceae</taxon>
        <taxon>Melampsora</taxon>
    </lineage>
</organism>
<dbReference type="AlphaFoldDB" id="F4RJ10"/>
<evidence type="ECO:0000313" key="3">
    <source>
        <dbReference type="Proteomes" id="UP000001072"/>
    </source>
</evidence>
<reference evidence="3" key="1">
    <citation type="journal article" date="2011" name="Proc. Natl. Acad. Sci. U.S.A.">
        <title>Obligate biotrophy features unraveled by the genomic analysis of rust fungi.</title>
        <authorList>
            <person name="Duplessis S."/>
            <person name="Cuomo C.A."/>
            <person name="Lin Y.-C."/>
            <person name="Aerts A."/>
            <person name="Tisserant E."/>
            <person name="Veneault-Fourrey C."/>
            <person name="Joly D.L."/>
            <person name="Hacquard S."/>
            <person name="Amselem J."/>
            <person name="Cantarel B.L."/>
            <person name="Chiu R."/>
            <person name="Coutinho P.M."/>
            <person name="Feau N."/>
            <person name="Field M."/>
            <person name="Frey P."/>
            <person name="Gelhaye E."/>
            <person name="Goldberg J."/>
            <person name="Grabherr M.G."/>
            <person name="Kodira C.D."/>
            <person name="Kohler A."/>
            <person name="Kuees U."/>
            <person name="Lindquist E.A."/>
            <person name="Lucas S.M."/>
            <person name="Mago R."/>
            <person name="Mauceli E."/>
            <person name="Morin E."/>
            <person name="Murat C."/>
            <person name="Pangilinan J.L."/>
            <person name="Park R."/>
            <person name="Pearson M."/>
            <person name="Quesneville H."/>
            <person name="Rouhier N."/>
            <person name="Sakthikumar S."/>
            <person name="Salamov A.A."/>
            <person name="Schmutz J."/>
            <person name="Selles B."/>
            <person name="Shapiro H."/>
            <person name="Tanguay P."/>
            <person name="Tuskan G.A."/>
            <person name="Henrissat B."/>
            <person name="Van de Peer Y."/>
            <person name="Rouze P."/>
            <person name="Ellis J.G."/>
            <person name="Dodds P.N."/>
            <person name="Schein J.E."/>
            <person name="Zhong S."/>
            <person name="Hamelin R.C."/>
            <person name="Grigoriev I.V."/>
            <person name="Szabo L.J."/>
            <person name="Martin F."/>
        </authorList>
    </citation>
    <scope>NUCLEOTIDE SEQUENCE [LARGE SCALE GENOMIC DNA]</scope>
    <source>
        <strain evidence="3">98AG31 / pathotype 3-4-7</strain>
    </source>
</reference>
<feature type="compositionally biased region" description="Polar residues" evidence="1">
    <location>
        <begin position="25"/>
        <end position="56"/>
    </location>
</feature>
<proteinExistence type="predicted"/>
<feature type="region of interest" description="Disordered" evidence="1">
    <location>
        <begin position="1"/>
        <end position="211"/>
    </location>
</feature>
<dbReference type="GeneID" id="18931887"/>
<dbReference type="KEGG" id="mlr:MELLADRAFT_71647"/>